<dbReference type="GeneID" id="82852081"/>
<reference evidence="1 2" key="1">
    <citation type="submission" date="2019-01" db="EMBL/GenBank/DDBJ databases">
        <title>Genome sequence of Bacillus glycinifermentans SRCM103574.</title>
        <authorList>
            <person name="Kong H.-J."/>
            <person name="Jeong S.-Y."/>
            <person name="Jeong D.-Y."/>
        </authorList>
    </citation>
    <scope>NUCLEOTIDE SEQUENCE [LARGE SCALE GENOMIC DNA]</scope>
    <source>
        <strain evidence="1 2">SRCM103574</strain>
    </source>
</reference>
<name>A0AAJ3YWU6_9BACI</name>
<protein>
    <recommendedName>
        <fullName evidence="3">B3/B4 tRNA-binding domain-containing protein</fullName>
    </recommendedName>
</protein>
<dbReference type="Proteomes" id="UP000288675">
    <property type="component" value="Chromosome"/>
</dbReference>
<proteinExistence type="predicted"/>
<organism evidence="1 2">
    <name type="scientific">Bacillus glycinifermentans</name>
    <dbReference type="NCBI Taxonomy" id="1664069"/>
    <lineage>
        <taxon>Bacteria</taxon>
        <taxon>Bacillati</taxon>
        <taxon>Bacillota</taxon>
        <taxon>Bacilli</taxon>
        <taxon>Bacillales</taxon>
        <taxon>Bacillaceae</taxon>
        <taxon>Bacillus</taxon>
    </lineage>
</organism>
<sequence length="209" mass="23325">MEINLQIAPAVLERVPSFKVGAVLYKGIEIADSPQMLKGRLRLFQESLFFDYADRDLSDEPAIKEWQETVALIDPSYTGRQTSLERLLTDIKHQQYIPSADSASDLSRFFSLKYSVPVHIYDARMLKGPIRIGIGGKEDILLVSGESGTFGSLSDQINRCPVKPGTKDALQLVFFRPSTSKDEAIRLLEALTKMFEQIHGGEHISAVIP</sequence>
<evidence type="ECO:0008006" key="3">
    <source>
        <dbReference type="Google" id="ProtNLM"/>
    </source>
</evidence>
<dbReference type="EMBL" id="CP035232">
    <property type="protein sequence ID" value="QAT64366.1"/>
    <property type="molecule type" value="Genomic_DNA"/>
</dbReference>
<dbReference type="SUPFAM" id="SSF56037">
    <property type="entry name" value="PheT/TilS domain"/>
    <property type="match status" value="1"/>
</dbReference>
<dbReference type="KEGG" id="bgy:BGLY_0970"/>
<accession>A0AAJ3YWU6</accession>
<gene>
    <name evidence="1" type="ORF">EQZ20_05220</name>
</gene>
<evidence type="ECO:0000313" key="1">
    <source>
        <dbReference type="EMBL" id="QAT64366.1"/>
    </source>
</evidence>
<dbReference type="RefSeq" id="WP_046132972.1">
    <property type="nucleotide sequence ID" value="NZ_CP035232.1"/>
</dbReference>
<dbReference type="AlphaFoldDB" id="A0AAJ3YWU6"/>
<evidence type="ECO:0000313" key="2">
    <source>
        <dbReference type="Proteomes" id="UP000288675"/>
    </source>
</evidence>